<dbReference type="STRING" id="4829.A0A163TGS5"/>
<dbReference type="FunFam" id="3.40.50.150:FF:000149">
    <property type="entry name" value="Protein arginine N-methyltransferase"/>
    <property type="match status" value="1"/>
</dbReference>
<dbReference type="GO" id="GO:0006355">
    <property type="term" value="P:regulation of DNA-templated transcription"/>
    <property type="evidence" value="ECO:0007669"/>
    <property type="project" value="TreeGrafter"/>
</dbReference>
<evidence type="ECO:0000256" key="7">
    <source>
        <dbReference type="PIRSR" id="PIRSR015894-3"/>
    </source>
</evidence>
<evidence type="ECO:0000256" key="2">
    <source>
        <dbReference type="ARBA" id="ARBA00022679"/>
    </source>
</evidence>
<dbReference type="PANTHER" id="PTHR10738">
    <property type="entry name" value="PROTEIN ARGININE N-METHYLTRANSFERASE 5"/>
    <property type="match status" value="1"/>
</dbReference>
<dbReference type="Gene3D" id="2.70.160.11">
    <property type="entry name" value="Hnrnp arginine n-methyltransferase1"/>
    <property type="match status" value="1"/>
</dbReference>
<dbReference type="InterPro" id="IPR025799">
    <property type="entry name" value="Arg_MeTrfase"/>
</dbReference>
<dbReference type="GO" id="GO:0005634">
    <property type="term" value="C:nucleus"/>
    <property type="evidence" value="ECO:0007669"/>
    <property type="project" value="TreeGrafter"/>
</dbReference>
<dbReference type="Gene3D" id="3.40.50.150">
    <property type="entry name" value="Vaccinia Virus protein VP39"/>
    <property type="match status" value="1"/>
</dbReference>
<evidence type="ECO:0000259" key="9">
    <source>
        <dbReference type="Pfam" id="PF17285"/>
    </source>
</evidence>
<feature type="domain" description="PRMT5 oligomerisation" evidence="10">
    <location>
        <begin position="459"/>
        <end position="639"/>
    </location>
</feature>
<dbReference type="InterPro" id="IPR035247">
    <property type="entry name" value="PRMT5_TIM"/>
</dbReference>
<sequence length="641" mass="72751">MDPTVDQFRACPVGILTTDYYDNVGTFIDEASEAGHDFVATPMAHPTFRRVLHEDKKEKNKAAVDLWRDGPVFDRQDLILQSAACSDIVVGMLAEWLQLDSQDEDIRVNSELALKQELAWASHLGLLSVIFPKLPKGNLSNTARAINHAVGSLSFTQLWTHVLINEPDDEGVENGPWKQWNKLRVLCEQNTKIHVALELTQDLPSDDILDVWMAEPVKALIVPAEVFIPNTKGFPVLPKRHQEFVKKVMDKLRPNILVTVPPTQLHASATPSSYQEYIRHLNRNLPELDAVNQFATGYQDYLQAPLQPLMDNLDNSTYETFEKDPIKYQQYEEAVYRALLDRTEPDSNVTTVIMVVGAGRGPLVDCCLRASTKAERKVHIYAVEKNPNAYVTLQNKKENEWLDKVELVFADMRRWKPSKKCDILVSELLGSFGDNELSPECLDGAQKFLKDDGISIPANYTSFAAPLASTKLYNEVAAYKDLEHFETPYVVMFQQICELNPSQPLWTFAHPNHTHPTTDDHDPINNLHNIRYSQVKFAAVEKSMTMHGIAGYFESVLYKDVTISIHPETHSPGMFSWFPIFFPIRNPVQVPQGAHVTLDFWRQTDKKKIWYEWAATVTKDGQDIAITPIHNVGGRSYWVGL</sequence>
<dbReference type="SUPFAM" id="SSF53335">
    <property type="entry name" value="S-adenosyl-L-methionine-dependent methyltransferases"/>
    <property type="match status" value="1"/>
</dbReference>
<evidence type="ECO:0000259" key="8">
    <source>
        <dbReference type="Pfam" id="PF05185"/>
    </source>
</evidence>
<keyword evidence="12" id="KW-1185">Reference proteome</keyword>
<dbReference type="PROSITE" id="PS51678">
    <property type="entry name" value="SAM_MT_PRMT"/>
    <property type="match status" value="1"/>
</dbReference>
<evidence type="ECO:0000256" key="4">
    <source>
        <dbReference type="PIRNR" id="PIRNR015894"/>
    </source>
</evidence>
<feature type="site" description="Critical for specifying symmetric addition of methyl groups" evidence="7">
    <location>
        <position position="321"/>
    </location>
</feature>
<dbReference type="OrthoDB" id="1368803at2759"/>
<feature type="active site" description="Proton donor/acceptor" evidence="5">
    <location>
        <position position="436"/>
    </location>
</feature>
<evidence type="ECO:0000313" key="12">
    <source>
        <dbReference type="Proteomes" id="UP000078561"/>
    </source>
</evidence>
<dbReference type="InParanoid" id="A0A163TGS5"/>
<name>A0A163TGS5_ABSGL</name>
<protein>
    <recommendedName>
        <fullName evidence="4">Protein arginine N-methyltransferase</fullName>
    </recommendedName>
</protein>
<keyword evidence="3 4" id="KW-0949">S-adenosyl-L-methionine</keyword>
<evidence type="ECO:0000256" key="6">
    <source>
        <dbReference type="PIRSR" id="PIRSR015894-2"/>
    </source>
</evidence>
<evidence type="ECO:0000313" key="11">
    <source>
        <dbReference type="EMBL" id="SAM04662.1"/>
    </source>
</evidence>
<dbReference type="AlphaFoldDB" id="A0A163TGS5"/>
<evidence type="ECO:0000256" key="5">
    <source>
        <dbReference type="PIRSR" id="PIRSR015894-1"/>
    </source>
</evidence>
<dbReference type="GO" id="GO:0032259">
    <property type="term" value="P:methylation"/>
    <property type="evidence" value="ECO:0007669"/>
    <property type="project" value="UniProtKB-KW"/>
</dbReference>
<feature type="binding site" evidence="6">
    <location>
        <position position="318"/>
    </location>
    <ligand>
        <name>S-adenosyl-L-methionine</name>
        <dbReference type="ChEBI" id="CHEBI:59789"/>
    </ligand>
</feature>
<evidence type="ECO:0000256" key="1">
    <source>
        <dbReference type="ARBA" id="ARBA00022603"/>
    </source>
</evidence>
<feature type="active site" description="Proton donor/acceptor" evidence="5">
    <location>
        <position position="427"/>
    </location>
</feature>
<dbReference type="PANTHER" id="PTHR10738:SF0">
    <property type="entry name" value="PROTEIN ARGININE N-METHYLTRANSFERASE 5"/>
    <property type="match status" value="1"/>
</dbReference>
<feature type="binding site" evidence="6">
    <location>
        <position position="384"/>
    </location>
    <ligand>
        <name>S-adenosyl-L-methionine</name>
        <dbReference type="ChEBI" id="CHEBI:59789"/>
    </ligand>
</feature>
<feature type="binding site" evidence="6">
    <location>
        <begin position="411"/>
        <end position="412"/>
    </location>
    <ligand>
        <name>S-adenosyl-L-methionine</name>
        <dbReference type="ChEBI" id="CHEBI:59789"/>
    </ligand>
</feature>
<dbReference type="InterPro" id="IPR035248">
    <property type="entry name" value="PRMT5_C"/>
</dbReference>
<dbReference type="OMA" id="IKYAWYE"/>
<dbReference type="PIRSF" id="PIRSF015894">
    <property type="entry name" value="Skb1_MeTrfase"/>
    <property type="match status" value="1"/>
</dbReference>
<dbReference type="InterPro" id="IPR029063">
    <property type="entry name" value="SAM-dependent_MTases_sf"/>
</dbReference>
<dbReference type="Pfam" id="PF05185">
    <property type="entry name" value="PRMT5"/>
    <property type="match status" value="1"/>
</dbReference>
<gene>
    <name evidence="11" type="primary">ABSGL_10528.1 scaffold 12026</name>
</gene>
<dbReference type="GO" id="GO:0005829">
    <property type="term" value="C:cytosol"/>
    <property type="evidence" value="ECO:0007669"/>
    <property type="project" value="TreeGrafter"/>
</dbReference>
<dbReference type="GO" id="GO:0016274">
    <property type="term" value="F:protein-arginine N-methyltransferase activity"/>
    <property type="evidence" value="ECO:0007669"/>
    <property type="project" value="InterPro"/>
</dbReference>
<evidence type="ECO:0000259" key="10">
    <source>
        <dbReference type="Pfam" id="PF17286"/>
    </source>
</evidence>
<keyword evidence="1 4" id="KW-0489">Methyltransferase</keyword>
<dbReference type="EMBL" id="LT554414">
    <property type="protein sequence ID" value="SAM04662.1"/>
    <property type="molecule type" value="Genomic_DNA"/>
</dbReference>
<accession>A0A163TGS5</accession>
<dbReference type="Proteomes" id="UP000078561">
    <property type="component" value="Unassembled WGS sequence"/>
</dbReference>
<feature type="domain" description="PRMT5 arginine-N-methyltransferase" evidence="8">
    <location>
        <begin position="291"/>
        <end position="456"/>
    </location>
</feature>
<organism evidence="11">
    <name type="scientific">Absidia glauca</name>
    <name type="common">Pin mould</name>
    <dbReference type="NCBI Taxonomy" id="4829"/>
    <lineage>
        <taxon>Eukaryota</taxon>
        <taxon>Fungi</taxon>
        <taxon>Fungi incertae sedis</taxon>
        <taxon>Mucoromycota</taxon>
        <taxon>Mucoromycotina</taxon>
        <taxon>Mucoromycetes</taxon>
        <taxon>Mucorales</taxon>
        <taxon>Cunninghamellaceae</taxon>
        <taxon>Absidia</taxon>
    </lineage>
</organism>
<reference evidence="11" key="1">
    <citation type="submission" date="2016-04" db="EMBL/GenBank/DDBJ databases">
        <authorList>
            <person name="Evans L.H."/>
            <person name="Alamgir A."/>
            <person name="Owens N."/>
            <person name="Weber N.D."/>
            <person name="Virtaneva K."/>
            <person name="Barbian K."/>
            <person name="Babar A."/>
            <person name="Rosenke K."/>
        </authorList>
    </citation>
    <scope>NUCLEOTIDE SEQUENCE [LARGE SCALE GENOMIC DNA]</scope>
    <source>
        <strain evidence="11">CBS 101.48</strain>
    </source>
</reference>
<feature type="binding site" evidence="6">
    <location>
        <begin position="327"/>
        <end position="328"/>
    </location>
    <ligand>
        <name>S-adenosyl-L-methionine</name>
        <dbReference type="ChEBI" id="CHEBI:59789"/>
    </ligand>
</feature>
<dbReference type="InterPro" id="IPR035075">
    <property type="entry name" value="PRMT5"/>
</dbReference>
<evidence type="ECO:0000256" key="3">
    <source>
        <dbReference type="ARBA" id="ARBA00022691"/>
    </source>
</evidence>
<dbReference type="InterPro" id="IPR007857">
    <property type="entry name" value="Arg_MeTrfase_PRMT5"/>
</dbReference>
<dbReference type="Gene3D" id="3.20.20.150">
    <property type="entry name" value="Divalent-metal-dependent TIM barrel enzymes"/>
    <property type="match status" value="1"/>
</dbReference>
<dbReference type="FunCoup" id="A0A163TGS5">
    <property type="interactions" value="1082"/>
</dbReference>
<feature type="domain" description="PRMT5 TIM barrel" evidence="9">
    <location>
        <begin position="36"/>
        <end position="283"/>
    </location>
</feature>
<comment type="similarity">
    <text evidence="4">Belongs to the class I-like SAM-binding methyltransferase superfamily.</text>
</comment>
<keyword evidence="2 4" id="KW-0808">Transferase</keyword>
<dbReference type="Pfam" id="PF17285">
    <property type="entry name" value="PRMT5_TIM"/>
    <property type="match status" value="1"/>
</dbReference>
<dbReference type="Pfam" id="PF17286">
    <property type="entry name" value="PRMT5_C"/>
    <property type="match status" value="1"/>
</dbReference>
<proteinExistence type="inferred from homology"/>